<reference evidence="1 2" key="1">
    <citation type="submission" date="2013-02" db="EMBL/GenBank/DDBJ databases">
        <title>Whole genome shotgun sequence of Gordonia malaquae NBRC 108250.</title>
        <authorList>
            <person name="Yoshida I."/>
            <person name="Hosoyama A."/>
            <person name="Tsuchikane K."/>
            <person name="Ando Y."/>
            <person name="Baba S."/>
            <person name="Ohji S."/>
            <person name="Hamada M."/>
            <person name="Tamura T."/>
            <person name="Yamazoe A."/>
            <person name="Yamazaki S."/>
            <person name="Fujita N."/>
        </authorList>
    </citation>
    <scope>NUCLEOTIDE SEQUENCE [LARGE SCALE GENOMIC DNA]</scope>
    <source>
        <strain evidence="1 2">NBRC 108250</strain>
    </source>
</reference>
<keyword evidence="2" id="KW-1185">Reference proteome</keyword>
<protein>
    <submittedName>
        <fullName evidence="1">Uncharacterized protein</fullName>
    </submittedName>
</protein>
<comment type="caution">
    <text evidence="1">The sequence shown here is derived from an EMBL/GenBank/DDBJ whole genome shotgun (WGS) entry which is preliminary data.</text>
</comment>
<dbReference type="STRING" id="410332.SAMN04488550_0606"/>
<evidence type="ECO:0000313" key="1">
    <source>
        <dbReference type="EMBL" id="GAC80831.1"/>
    </source>
</evidence>
<proteinExistence type="predicted"/>
<evidence type="ECO:0000313" key="2">
    <source>
        <dbReference type="Proteomes" id="UP000035009"/>
    </source>
</evidence>
<dbReference type="Proteomes" id="UP000035009">
    <property type="component" value="Unassembled WGS sequence"/>
</dbReference>
<dbReference type="EMBL" id="BAOP01000022">
    <property type="protein sequence ID" value="GAC80831.1"/>
    <property type="molecule type" value="Genomic_DNA"/>
</dbReference>
<dbReference type="AlphaFoldDB" id="M3TH94"/>
<organism evidence="1 2">
    <name type="scientific">Gordonia malaquae NBRC 108250</name>
    <dbReference type="NCBI Taxonomy" id="1223542"/>
    <lineage>
        <taxon>Bacteria</taxon>
        <taxon>Bacillati</taxon>
        <taxon>Actinomycetota</taxon>
        <taxon>Actinomycetes</taxon>
        <taxon>Mycobacteriales</taxon>
        <taxon>Gordoniaceae</taxon>
        <taxon>Gordonia</taxon>
    </lineage>
</organism>
<sequence length="99" mass="10995">MDADESNGDPQMARIRIHPTAARLLARRIDLAVRHQRDDVVRGLAARIDGKTGDVTVVVNDTEELEKVPGLADIRRVLAQVDTEEQKRSRGFAPGGRER</sequence>
<name>M3TH94_GORML</name>
<gene>
    <name evidence="1" type="ORF">GM1_022_00420</name>
</gene>
<accession>M3TH94</accession>